<dbReference type="RefSeq" id="WP_121039293.1">
    <property type="nucleotide sequence ID" value="NZ_RCDC01000004.1"/>
</dbReference>
<reference evidence="2 5" key="2">
    <citation type="submission" date="2019-10" db="EMBL/GenBank/DDBJ databases">
        <title>Halotolerant bacteria associated to Saharan-endemic halophytes Stipa tenacissima L. and Atriplex halimus L mitigate salt stress and promote growth of tomato plants.</title>
        <authorList>
            <person name="Dif G."/>
        </authorList>
    </citation>
    <scope>NUCLEOTIDE SEQUENCE [LARGE SCALE GENOMIC DNA]</scope>
    <source>
        <strain evidence="2 5">IS26</strain>
    </source>
</reference>
<evidence type="ECO:0000256" key="1">
    <source>
        <dbReference type="SAM" id="SignalP"/>
    </source>
</evidence>
<sequence length="155" mass="17226">MSRLTVIALLGCLSFAVHAKPTAEAAVTLTADAPAAQQLTSVENALRSEEYSEMTLENRSRVQAALNRIRVKLGSNERVDQLPPLQRTDVFNDQELINTLMSTAKEDSRMVCRSERPTGSNRPQRVCATVAQRRIATESAKNMMRELQPAQSNQR</sequence>
<dbReference type="OrthoDB" id="7193459at2"/>
<dbReference type="GO" id="GO:0051301">
    <property type="term" value="P:cell division"/>
    <property type="evidence" value="ECO:0007669"/>
    <property type="project" value="UniProtKB-KW"/>
</dbReference>
<feature type="signal peptide" evidence="1">
    <location>
        <begin position="1"/>
        <end position="19"/>
    </location>
</feature>
<keyword evidence="1" id="KW-0732">Signal</keyword>
<keyword evidence="3" id="KW-0132">Cell division</keyword>
<evidence type="ECO:0000313" key="2">
    <source>
        <dbReference type="EMBL" id="KAB7630532.1"/>
    </source>
</evidence>
<evidence type="ECO:0000313" key="5">
    <source>
        <dbReference type="Proteomes" id="UP000449004"/>
    </source>
</evidence>
<comment type="caution">
    <text evidence="3">The sequence shown here is derived from an EMBL/GenBank/DDBJ whole genome shotgun (WGS) entry which is preliminary data.</text>
</comment>
<dbReference type="EMBL" id="RCDC01000004">
    <property type="protein sequence ID" value="RLK57067.1"/>
    <property type="molecule type" value="Genomic_DNA"/>
</dbReference>
<dbReference type="Proteomes" id="UP000449004">
    <property type="component" value="Unassembled WGS sequence"/>
</dbReference>
<evidence type="ECO:0000313" key="3">
    <source>
        <dbReference type="EMBL" id="RLK57067.1"/>
    </source>
</evidence>
<reference evidence="3 4" key="1">
    <citation type="submission" date="2018-10" db="EMBL/GenBank/DDBJ databases">
        <title>Comparative analysis of microorganisms from saline springs in Andes Mountain Range, Colombia.</title>
        <authorList>
            <person name="Rubin E."/>
        </authorList>
    </citation>
    <scope>NUCLEOTIDE SEQUENCE [LARGE SCALE GENOMIC DNA]</scope>
    <source>
        <strain evidence="3 4">USBA GBX 843</strain>
    </source>
</reference>
<accession>A0A498CH37</accession>
<proteinExistence type="predicted"/>
<dbReference type="Proteomes" id="UP000274786">
    <property type="component" value="Unassembled WGS sequence"/>
</dbReference>
<dbReference type="EMBL" id="WELC01000010">
    <property type="protein sequence ID" value="KAB7630532.1"/>
    <property type="molecule type" value="Genomic_DNA"/>
</dbReference>
<organism evidence="3 4">
    <name type="scientific">Stenotrophomonas rhizophila</name>
    <dbReference type="NCBI Taxonomy" id="216778"/>
    <lineage>
        <taxon>Bacteria</taxon>
        <taxon>Pseudomonadati</taxon>
        <taxon>Pseudomonadota</taxon>
        <taxon>Gammaproteobacteria</taxon>
        <taxon>Lysobacterales</taxon>
        <taxon>Lysobacteraceae</taxon>
        <taxon>Stenotrophomonas</taxon>
    </lineage>
</organism>
<protein>
    <submittedName>
        <fullName evidence="3">Cell division protein FtsQ</fullName>
    </submittedName>
</protein>
<keyword evidence="3" id="KW-0131">Cell cycle</keyword>
<feature type="chain" id="PRO_5044088932" evidence="1">
    <location>
        <begin position="20"/>
        <end position="155"/>
    </location>
</feature>
<name>A0A498CH37_9GAMM</name>
<gene>
    <name evidence="3" type="ORF">BCL79_1470</name>
    <name evidence="2" type="ORF">F9K92_09190</name>
</gene>
<dbReference type="AlphaFoldDB" id="A0A498CH37"/>
<evidence type="ECO:0000313" key="4">
    <source>
        <dbReference type="Proteomes" id="UP000274786"/>
    </source>
</evidence>